<protein>
    <submittedName>
        <fullName evidence="4">Phage shock protein A (PspA) family protein</fullName>
    </submittedName>
</protein>
<reference evidence="4 5" key="1">
    <citation type="submission" date="2016-12" db="EMBL/GenBank/DDBJ databases">
        <authorList>
            <person name="Song W.-J."/>
            <person name="Kurnit D.M."/>
        </authorList>
    </citation>
    <scope>NUCLEOTIDE SEQUENCE [LARGE SCALE GENOMIC DNA]</scope>
    <source>
        <strain evidence="4 5">ATCC 49181</strain>
    </source>
</reference>
<proteinExistence type="inferred from homology"/>
<dbReference type="Proteomes" id="UP000185062">
    <property type="component" value="Unassembled WGS sequence"/>
</dbReference>
<organism evidence="4 5">
    <name type="scientific">Nitrosomonas cryotolerans ATCC 49181</name>
    <dbReference type="NCBI Taxonomy" id="1131553"/>
    <lineage>
        <taxon>Bacteria</taxon>
        <taxon>Pseudomonadati</taxon>
        <taxon>Pseudomonadota</taxon>
        <taxon>Betaproteobacteria</taxon>
        <taxon>Nitrosomonadales</taxon>
        <taxon>Nitrosomonadaceae</taxon>
        <taxon>Nitrosomonas</taxon>
    </lineage>
</organism>
<evidence type="ECO:0000256" key="1">
    <source>
        <dbReference type="ARBA" id="ARBA00043985"/>
    </source>
</evidence>
<feature type="compositionally biased region" description="Basic and acidic residues" evidence="3">
    <location>
        <begin position="191"/>
        <end position="203"/>
    </location>
</feature>
<sequence length="218" mass="25390">MALIKNLFTMLYSRIDHVANQMENHDAVIEVAIKDTRRALARAKVHLARVQADGQKLTTQKNKMIAAEYKWKQRAKDMARENEITAMACISRRRECQQQIQTLASALSRHEEVEKRLVADINKLEQRLSMISRQSNLMRARQSTAQALNVIQNTQHMDCHEEQDIDDLFDRWEIKISESEIATGQSEPLDSLERKFQDEEEKKDLRTELEKIITDQGE</sequence>
<dbReference type="EMBL" id="FSRO01000001">
    <property type="protein sequence ID" value="SIO35106.1"/>
    <property type="molecule type" value="Genomic_DNA"/>
</dbReference>
<comment type="similarity">
    <text evidence="1">Belongs to the PspA/Vipp/IM30 family.</text>
</comment>
<dbReference type="STRING" id="44575.SAMN05216419_100116"/>
<dbReference type="InterPro" id="IPR007157">
    <property type="entry name" value="PspA_VIPP1"/>
</dbReference>
<accession>A0A1N6ISX9</accession>
<evidence type="ECO:0000313" key="4">
    <source>
        <dbReference type="EMBL" id="SIO35106.1"/>
    </source>
</evidence>
<name>A0A1N6ISX9_9PROT</name>
<feature type="region of interest" description="Disordered" evidence="3">
    <location>
        <begin position="180"/>
        <end position="203"/>
    </location>
</feature>
<dbReference type="AlphaFoldDB" id="A0A1N6ISX9"/>
<gene>
    <name evidence="4" type="ORF">SAMN02743940_2049</name>
</gene>
<dbReference type="Pfam" id="PF04012">
    <property type="entry name" value="PspA_IM30"/>
    <property type="match status" value="1"/>
</dbReference>
<dbReference type="eggNOG" id="COG1842">
    <property type="taxonomic scope" value="Bacteria"/>
</dbReference>
<evidence type="ECO:0000256" key="3">
    <source>
        <dbReference type="SAM" id="MobiDB-lite"/>
    </source>
</evidence>
<dbReference type="RefSeq" id="WP_028460447.1">
    <property type="nucleotide sequence ID" value="NZ_FSRO01000001.1"/>
</dbReference>
<keyword evidence="2" id="KW-0175">Coiled coil</keyword>
<evidence type="ECO:0000256" key="2">
    <source>
        <dbReference type="SAM" id="Coils"/>
    </source>
</evidence>
<evidence type="ECO:0000313" key="5">
    <source>
        <dbReference type="Proteomes" id="UP000185062"/>
    </source>
</evidence>
<keyword evidence="5" id="KW-1185">Reference proteome</keyword>
<feature type="coiled-coil region" evidence="2">
    <location>
        <begin position="107"/>
        <end position="134"/>
    </location>
</feature>